<evidence type="ECO:0000313" key="3">
    <source>
        <dbReference type="EMBL" id="UXY15086.1"/>
    </source>
</evidence>
<dbReference type="RefSeq" id="WP_263124466.1">
    <property type="nucleotide sequence ID" value="NZ_CP106753.1"/>
</dbReference>
<dbReference type="EMBL" id="CP106753">
    <property type="protein sequence ID" value="UXY15086.1"/>
    <property type="molecule type" value="Genomic_DNA"/>
</dbReference>
<dbReference type="Pfam" id="PF08327">
    <property type="entry name" value="AHSA1"/>
    <property type="match status" value="1"/>
</dbReference>
<accession>A0ABY6DNM5</accession>
<evidence type="ECO:0000313" key="4">
    <source>
        <dbReference type="Proteomes" id="UP001061302"/>
    </source>
</evidence>
<dbReference type="SUPFAM" id="SSF55961">
    <property type="entry name" value="Bet v1-like"/>
    <property type="match status" value="1"/>
</dbReference>
<evidence type="ECO:0000256" key="1">
    <source>
        <dbReference type="ARBA" id="ARBA00006817"/>
    </source>
</evidence>
<dbReference type="CDD" id="cd08893">
    <property type="entry name" value="SRPBCC_CalC_Aha1-like_GntR-HTH"/>
    <property type="match status" value="1"/>
</dbReference>
<feature type="domain" description="Activator of Hsp90 ATPase homologue 1/2-like C-terminal" evidence="2">
    <location>
        <begin position="14"/>
        <end position="139"/>
    </location>
</feature>
<dbReference type="Proteomes" id="UP001061302">
    <property type="component" value="Chromosome"/>
</dbReference>
<protein>
    <submittedName>
        <fullName evidence="3">SRPBCC family protein</fullName>
    </submittedName>
</protein>
<keyword evidence="4" id="KW-1185">Reference proteome</keyword>
<gene>
    <name evidence="3" type="ORF">N8I74_17495</name>
</gene>
<evidence type="ECO:0000259" key="2">
    <source>
        <dbReference type="Pfam" id="PF08327"/>
    </source>
</evidence>
<sequence>MTKPSFIYVIYIATTPEKLWEALLDPETTKRYWCRQCNVSDWQPGSRWEHRDYDHPERLNLVGSVLESDPPRRLVLSWADPEHADNPDKVSRVTFELKPHAHEVKLTVRHEELEADSPMLRGISDGWPAILSSLKTLLETGEPLPLTAHHWNDELACTRDGATSEPAQG</sequence>
<reference evidence="3" key="1">
    <citation type="submission" date="2022-10" db="EMBL/GenBank/DDBJ databases">
        <title>Chitiniphilus purpureus sp. nov., a novel chitin-degrading bacterium isolated from crawfish pond sediment.</title>
        <authorList>
            <person name="Li K."/>
        </authorList>
    </citation>
    <scope>NUCLEOTIDE SEQUENCE</scope>
    <source>
        <strain evidence="3">CD1</strain>
    </source>
</reference>
<dbReference type="Gene3D" id="3.30.530.20">
    <property type="match status" value="1"/>
</dbReference>
<dbReference type="InterPro" id="IPR013538">
    <property type="entry name" value="ASHA1/2-like_C"/>
</dbReference>
<organism evidence="3 4">
    <name type="scientific">Chitiniphilus purpureus</name>
    <dbReference type="NCBI Taxonomy" id="2981137"/>
    <lineage>
        <taxon>Bacteria</taxon>
        <taxon>Pseudomonadati</taxon>
        <taxon>Pseudomonadota</taxon>
        <taxon>Betaproteobacteria</taxon>
        <taxon>Neisseriales</taxon>
        <taxon>Chitinibacteraceae</taxon>
        <taxon>Chitiniphilus</taxon>
    </lineage>
</organism>
<name>A0ABY6DNM5_9NEIS</name>
<dbReference type="InterPro" id="IPR023393">
    <property type="entry name" value="START-like_dom_sf"/>
</dbReference>
<proteinExistence type="inferred from homology"/>
<comment type="similarity">
    <text evidence="1">Belongs to the AHA1 family.</text>
</comment>